<dbReference type="Proteomes" id="UP000028631">
    <property type="component" value="Unassembled WGS sequence"/>
</dbReference>
<proteinExistence type="predicted"/>
<comment type="caution">
    <text evidence="1">The sequence shown here is derived from an EMBL/GenBank/DDBJ whole genome shotgun (WGS) entry which is preliminary data.</text>
</comment>
<dbReference type="EMBL" id="JPQU01000040">
    <property type="protein sequence ID" value="KFE54786.1"/>
    <property type="molecule type" value="Genomic_DNA"/>
</dbReference>
<accession>A0A085VH73</accession>
<evidence type="ECO:0008006" key="3">
    <source>
        <dbReference type="Google" id="ProtNLM"/>
    </source>
</evidence>
<evidence type="ECO:0000313" key="1">
    <source>
        <dbReference type="EMBL" id="KFE54786.1"/>
    </source>
</evidence>
<dbReference type="PATRIC" id="fig|317.175.peg.3016"/>
<reference evidence="1 2" key="1">
    <citation type="submission" date="2014-07" db="EMBL/GenBank/DDBJ databases">
        <title>Draft Genome Sequences of Environmental Pseudomonas syringae strains.</title>
        <authorList>
            <person name="Baltrus D.A."/>
            <person name="Berge O."/>
            <person name="Morris C."/>
        </authorList>
    </citation>
    <scope>NUCLEOTIDE SEQUENCE [LARGE SCALE GENOMIC DNA]</scope>
    <source>
        <strain evidence="1 2">GAW0119</strain>
    </source>
</reference>
<gene>
    <name evidence="1" type="ORF">IV01_14510</name>
</gene>
<dbReference type="Pfam" id="PF07865">
    <property type="entry name" value="DUF1652"/>
    <property type="match status" value="1"/>
</dbReference>
<dbReference type="InterPro" id="IPR012448">
    <property type="entry name" value="DUF1652"/>
</dbReference>
<dbReference type="AlphaFoldDB" id="A0A085VH73"/>
<sequence length="87" mass="9548">MSWLVHVRQMVENSFKPLACECVVCADGSLTVRIFDDTTGRVDLMVTGIALSKVKTVEDVAVLVEELRDELATVSVNRPELQPSSQA</sequence>
<protein>
    <recommendedName>
        <fullName evidence="3">DUF1652 domain-containing protein</fullName>
    </recommendedName>
</protein>
<dbReference type="RefSeq" id="WP_195758792.1">
    <property type="nucleotide sequence ID" value="NZ_JPQU01000040.1"/>
</dbReference>
<name>A0A085VH73_PSESX</name>
<evidence type="ECO:0000313" key="2">
    <source>
        <dbReference type="Proteomes" id="UP000028631"/>
    </source>
</evidence>
<organism evidence="1 2">
    <name type="scientific">Pseudomonas syringae</name>
    <dbReference type="NCBI Taxonomy" id="317"/>
    <lineage>
        <taxon>Bacteria</taxon>
        <taxon>Pseudomonadati</taxon>
        <taxon>Pseudomonadota</taxon>
        <taxon>Gammaproteobacteria</taxon>
        <taxon>Pseudomonadales</taxon>
        <taxon>Pseudomonadaceae</taxon>
        <taxon>Pseudomonas</taxon>
    </lineage>
</organism>
<keyword evidence="2" id="KW-1185">Reference proteome</keyword>